<dbReference type="Pfam" id="PF00027">
    <property type="entry name" value="cNMP_binding"/>
    <property type="match status" value="1"/>
</dbReference>
<proteinExistence type="predicted"/>
<dbReference type="InterPro" id="IPR000595">
    <property type="entry name" value="cNMP-bd_dom"/>
</dbReference>
<dbReference type="InterPro" id="IPR018490">
    <property type="entry name" value="cNMP-bd_dom_sf"/>
</dbReference>
<sequence>MPQAINSGLHPMYELFFENINKKVALTEADKAVIKTYLTPKKVRRKQYLLQEGDVCKNIIFVEKGALREYSLDESGREHILQFALEGWAISDLYSFLTGEPATYAIDAIEDSELVLIGKSAHEELLVKCRAYETFTRLNITGAYLAMQKRLTSTTSASLEERYEAFVALYPHIAERVPQHMIASYLGLTPETLSRVRKRISQNK</sequence>
<dbReference type="CDD" id="cd00038">
    <property type="entry name" value="CAP_ED"/>
    <property type="match status" value="1"/>
</dbReference>
<dbReference type="EMBL" id="SGXA01000002">
    <property type="protein sequence ID" value="RZS72616.1"/>
    <property type="molecule type" value="Genomic_DNA"/>
</dbReference>
<reference evidence="2 3" key="1">
    <citation type="submission" date="2019-02" db="EMBL/GenBank/DDBJ databases">
        <title>Genomic Encyclopedia of Type Strains, Phase IV (KMG-IV): sequencing the most valuable type-strain genomes for metagenomic binning, comparative biology and taxonomic classification.</title>
        <authorList>
            <person name="Goeker M."/>
        </authorList>
    </citation>
    <scope>NUCLEOTIDE SEQUENCE [LARGE SCALE GENOMIC DNA]</scope>
    <source>
        <strain evidence="2 3">DSM 18116</strain>
    </source>
</reference>
<organism evidence="2 3">
    <name type="scientific">Pseudobacter ginsenosidimutans</name>
    <dbReference type="NCBI Taxonomy" id="661488"/>
    <lineage>
        <taxon>Bacteria</taxon>
        <taxon>Pseudomonadati</taxon>
        <taxon>Bacteroidota</taxon>
        <taxon>Chitinophagia</taxon>
        <taxon>Chitinophagales</taxon>
        <taxon>Chitinophagaceae</taxon>
        <taxon>Pseudobacter</taxon>
    </lineage>
</organism>
<accession>A0A4Q7MUM7</accession>
<evidence type="ECO:0000259" key="1">
    <source>
        <dbReference type="PROSITE" id="PS50042"/>
    </source>
</evidence>
<gene>
    <name evidence="2" type="ORF">EV199_4537</name>
</gene>
<dbReference type="SUPFAM" id="SSF51206">
    <property type="entry name" value="cAMP-binding domain-like"/>
    <property type="match status" value="1"/>
</dbReference>
<dbReference type="AlphaFoldDB" id="A0A4Q7MUM7"/>
<dbReference type="InterPro" id="IPR014710">
    <property type="entry name" value="RmlC-like_jellyroll"/>
</dbReference>
<evidence type="ECO:0000313" key="3">
    <source>
        <dbReference type="Proteomes" id="UP000293874"/>
    </source>
</evidence>
<dbReference type="Gene3D" id="2.60.120.10">
    <property type="entry name" value="Jelly Rolls"/>
    <property type="match status" value="1"/>
</dbReference>
<name>A0A4Q7MUM7_9BACT</name>
<dbReference type="Proteomes" id="UP000293874">
    <property type="component" value="Unassembled WGS sequence"/>
</dbReference>
<evidence type="ECO:0000313" key="2">
    <source>
        <dbReference type="EMBL" id="RZS72616.1"/>
    </source>
</evidence>
<protein>
    <submittedName>
        <fullName evidence="2">CRP-like cAMP-binding protein</fullName>
    </submittedName>
</protein>
<keyword evidence="3" id="KW-1185">Reference proteome</keyword>
<feature type="domain" description="Cyclic nucleotide-binding" evidence="1">
    <location>
        <begin position="16"/>
        <end position="126"/>
    </location>
</feature>
<comment type="caution">
    <text evidence="2">The sequence shown here is derived from an EMBL/GenBank/DDBJ whole genome shotgun (WGS) entry which is preliminary data.</text>
</comment>
<dbReference type="PROSITE" id="PS50042">
    <property type="entry name" value="CNMP_BINDING_3"/>
    <property type="match status" value="1"/>
</dbReference>